<name>A0AAU8HS25_9FIRM</name>
<keyword evidence="2" id="KW-0378">Hydrolase</keyword>
<dbReference type="SMART" id="SM00855">
    <property type="entry name" value="PGAM"/>
    <property type="match status" value="1"/>
</dbReference>
<dbReference type="AlphaFoldDB" id="A0AAU8HS25"/>
<feature type="binding site" evidence="1">
    <location>
        <position position="59"/>
    </location>
    <ligand>
        <name>substrate</name>
    </ligand>
</feature>
<reference evidence="2" key="1">
    <citation type="journal article" date="2018" name="Antonie Van Leeuwenhoek">
        <title>Proteinivorax hydrogeniformans sp. nov., an anaerobic, haloalkaliphilic bacterium fermenting proteinaceous compounds with high hydrogen production.</title>
        <authorList>
            <person name="Boltyanskaya Y."/>
            <person name="Detkova E."/>
            <person name="Pimenov N."/>
            <person name="Kevbrin V."/>
        </authorList>
    </citation>
    <scope>NUCLEOTIDE SEQUENCE</scope>
    <source>
        <strain evidence="2">Z-710</strain>
    </source>
</reference>
<dbReference type="PANTHER" id="PTHR48100">
    <property type="entry name" value="BROAD-SPECIFICITY PHOSPHATASE YOR283W-RELATED"/>
    <property type="match status" value="1"/>
</dbReference>
<dbReference type="EC" id="3.1.3.-" evidence="2"/>
<dbReference type="RefSeq" id="WP_353892936.1">
    <property type="nucleotide sequence ID" value="NZ_CP159485.1"/>
</dbReference>
<dbReference type="EMBL" id="CP159485">
    <property type="protein sequence ID" value="XCI28371.1"/>
    <property type="molecule type" value="Genomic_DNA"/>
</dbReference>
<dbReference type="InterPro" id="IPR029033">
    <property type="entry name" value="His_PPase_superfam"/>
</dbReference>
<dbReference type="GO" id="GO:0016791">
    <property type="term" value="F:phosphatase activity"/>
    <property type="evidence" value="ECO:0007669"/>
    <property type="project" value="TreeGrafter"/>
</dbReference>
<sequence length="207" mass="23786">MLRLILLRHGQSEADISGRHEGRADFELTSLGKEQAKALANYLSTYFGIDEVYCSPLKRAKETAQILGRKIMRQPIEVDQLLEINNGDLAGLTFEEAEKRFPPQSEEKIYRPLPNGESTIDFRFRIELFWHKFKDENLENNRQKTVCIVAHGGTISMLYKAIFKLPVNTNIRFPTSDTGFHVFEITKKDTILLKANSVEHLYLKSRG</sequence>
<organism evidence="2">
    <name type="scientific">Proteinivorax hydrogeniformans</name>
    <dbReference type="NCBI Taxonomy" id="1826727"/>
    <lineage>
        <taxon>Bacteria</taxon>
        <taxon>Bacillati</taxon>
        <taxon>Bacillota</taxon>
        <taxon>Clostridia</taxon>
        <taxon>Eubacteriales</taxon>
        <taxon>Proteinivoracaceae</taxon>
        <taxon>Proteinivorax</taxon>
    </lineage>
</organism>
<proteinExistence type="predicted"/>
<dbReference type="PANTHER" id="PTHR48100:SF1">
    <property type="entry name" value="HISTIDINE PHOSPHATASE FAMILY PROTEIN-RELATED"/>
    <property type="match status" value="1"/>
</dbReference>
<evidence type="ECO:0000256" key="1">
    <source>
        <dbReference type="PIRSR" id="PIRSR613078-2"/>
    </source>
</evidence>
<gene>
    <name evidence="2" type="ORF">PRVXH_002328</name>
</gene>
<protein>
    <submittedName>
        <fullName evidence="2">Histidine phosphatase family protein</fullName>
        <ecNumber evidence="2">3.1.3.-</ecNumber>
    </submittedName>
</protein>
<dbReference type="Gene3D" id="3.40.50.1240">
    <property type="entry name" value="Phosphoglycerate mutase-like"/>
    <property type="match status" value="1"/>
</dbReference>
<reference evidence="2" key="2">
    <citation type="submission" date="2024-06" db="EMBL/GenBank/DDBJ databases">
        <authorList>
            <person name="Petrova K.O."/>
            <person name="Toshchakov S.V."/>
            <person name="Boltjanskaja Y.V."/>
            <person name="Kevbrin V.V."/>
        </authorList>
    </citation>
    <scope>NUCLEOTIDE SEQUENCE</scope>
    <source>
        <strain evidence="2">Z-710</strain>
    </source>
</reference>
<dbReference type="InterPro" id="IPR013078">
    <property type="entry name" value="His_Pase_superF_clade-1"/>
</dbReference>
<dbReference type="SUPFAM" id="SSF53254">
    <property type="entry name" value="Phosphoglycerate mutase-like"/>
    <property type="match status" value="1"/>
</dbReference>
<evidence type="ECO:0000313" key="2">
    <source>
        <dbReference type="EMBL" id="XCI28371.1"/>
    </source>
</evidence>
<accession>A0AAU8HS25</accession>
<dbReference type="CDD" id="cd07067">
    <property type="entry name" value="HP_PGM_like"/>
    <property type="match status" value="1"/>
</dbReference>
<dbReference type="GO" id="GO:0005737">
    <property type="term" value="C:cytoplasm"/>
    <property type="evidence" value="ECO:0007669"/>
    <property type="project" value="TreeGrafter"/>
</dbReference>
<dbReference type="InterPro" id="IPR050275">
    <property type="entry name" value="PGM_Phosphatase"/>
</dbReference>
<dbReference type="Pfam" id="PF00300">
    <property type="entry name" value="His_Phos_1"/>
    <property type="match status" value="1"/>
</dbReference>